<reference evidence="19" key="1">
    <citation type="submission" date="2010-08" db="EMBL/GenBank/DDBJ databases">
        <title>Genome comparisons of Edwardsiella bacteria analysed using deep sequencing technology.</title>
        <authorList>
            <person name="van Soest J.J."/>
            <person name="Henkel C.V."/>
            <person name="Jansen H.J."/>
            <person name="van den Hondel C.A.M.J.J."/>
            <person name="Bloemberg G.V."/>
            <person name="Meijer A.H."/>
            <person name="Spaink H.P."/>
        </authorList>
    </citation>
    <scope>NUCLEOTIDE SEQUENCE [LARGE SCALE GENOMIC DNA]</scope>
    <source>
        <strain evidence="19">FL6-60</strain>
    </source>
</reference>
<dbReference type="PROSITE" id="PS00966">
    <property type="entry name" value="PMI_I_2"/>
    <property type="match status" value="1"/>
</dbReference>
<dbReference type="EMBL" id="CP002154">
    <property type="protein sequence ID" value="ADM41652.1"/>
    <property type="molecule type" value="Genomic_DNA"/>
</dbReference>
<dbReference type="Gene3D" id="1.10.441.10">
    <property type="entry name" value="Phosphomannose Isomerase, domain 2"/>
    <property type="match status" value="1"/>
</dbReference>
<keyword evidence="9 18" id="KW-0413">Isomerase</keyword>
<evidence type="ECO:0000256" key="1">
    <source>
        <dbReference type="ARBA" id="ARBA00000757"/>
    </source>
</evidence>
<dbReference type="FunFam" id="2.60.120.10:FF:000030">
    <property type="entry name" value="Mannose-6-phosphate isomerase ManA"/>
    <property type="match status" value="1"/>
</dbReference>
<evidence type="ECO:0000256" key="5">
    <source>
        <dbReference type="ARBA" id="ARBA00018236"/>
    </source>
</evidence>
<feature type="domain" description="Phosphomannose isomerase type I helical insertion" evidence="16">
    <location>
        <begin position="157"/>
        <end position="236"/>
    </location>
</feature>
<dbReference type="InterPro" id="IPR046457">
    <property type="entry name" value="PMI_typeI_cat"/>
</dbReference>
<evidence type="ECO:0000256" key="12">
    <source>
        <dbReference type="ARBA" id="ARBA00058469"/>
    </source>
</evidence>
<dbReference type="GO" id="GO:0005829">
    <property type="term" value="C:cytosol"/>
    <property type="evidence" value="ECO:0007669"/>
    <property type="project" value="TreeGrafter"/>
</dbReference>
<dbReference type="InterPro" id="IPR016305">
    <property type="entry name" value="Mannose-6-P_Isomerase"/>
</dbReference>
<evidence type="ECO:0000256" key="11">
    <source>
        <dbReference type="ARBA" id="ARBA00030762"/>
    </source>
</evidence>
<dbReference type="SUPFAM" id="SSF51182">
    <property type="entry name" value="RmlC-like cupins"/>
    <property type="match status" value="1"/>
</dbReference>
<comment type="catalytic activity">
    <reaction evidence="1">
        <text>D-mannose 6-phosphate = D-fructose 6-phosphate</text>
        <dbReference type="Rhea" id="RHEA:12356"/>
        <dbReference type="ChEBI" id="CHEBI:58735"/>
        <dbReference type="ChEBI" id="CHEBI:61527"/>
        <dbReference type="EC" id="5.3.1.8"/>
    </reaction>
</comment>
<comment type="subcellular location">
    <subcellularLocation>
        <location evidence="2">Cytoplasm</location>
    </subcellularLocation>
</comment>
<dbReference type="InterPro" id="IPR046458">
    <property type="entry name" value="PMI_typeI_hel"/>
</dbReference>
<comment type="cofactor">
    <cofactor evidence="14">
        <name>Zn(2+)</name>
        <dbReference type="ChEBI" id="CHEBI:29105"/>
    </cofactor>
    <text evidence="14">Binds 1 zinc ion per subunit.</text>
</comment>
<dbReference type="Gene3D" id="2.60.120.10">
    <property type="entry name" value="Jelly Rolls"/>
    <property type="match status" value="2"/>
</dbReference>
<gene>
    <name evidence="18" type="ordered locus">ETAF_1544</name>
</gene>
<evidence type="ECO:0000256" key="14">
    <source>
        <dbReference type="PIRSR" id="PIRSR001480-2"/>
    </source>
</evidence>
<keyword evidence="19" id="KW-1185">Reference proteome</keyword>
<feature type="domain" description="Phosphomannose isomerase type I catalytic" evidence="15">
    <location>
        <begin position="1"/>
        <end position="150"/>
    </location>
</feature>
<dbReference type="GO" id="GO:0008270">
    <property type="term" value="F:zinc ion binding"/>
    <property type="evidence" value="ECO:0007669"/>
    <property type="project" value="InterPro"/>
</dbReference>
<evidence type="ECO:0000256" key="9">
    <source>
        <dbReference type="ARBA" id="ARBA00023235"/>
    </source>
</evidence>
<organism evidence="18 19">
    <name type="scientific">Edwardsiella tarda (strain FL6-60)</name>
    <dbReference type="NCBI Taxonomy" id="718251"/>
    <lineage>
        <taxon>Bacteria</taxon>
        <taxon>Pseudomonadati</taxon>
        <taxon>Pseudomonadota</taxon>
        <taxon>Gammaproteobacteria</taxon>
        <taxon>Enterobacterales</taxon>
        <taxon>Hafniaceae</taxon>
        <taxon>Edwardsiella</taxon>
    </lineage>
</organism>
<dbReference type="GO" id="GO:0009298">
    <property type="term" value="P:GDP-mannose biosynthetic process"/>
    <property type="evidence" value="ECO:0007669"/>
    <property type="project" value="InterPro"/>
</dbReference>
<dbReference type="GO" id="GO:0004476">
    <property type="term" value="F:mannose-6-phosphate isomerase activity"/>
    <property type="evidence" value="ECO:0007669"/>
    <property type="project" value="UniProtKB-EC"/>
</dbReference>
<dbReference type="PROSITE" id="PS00965">
    <property type="entry name" value="PMI_I_1"/>
    <property type="match status" value="1"/>
</dbReference>
<dbReference type="InterPro" id="IPR011051">
    <property type="entry name" value="RmlC_Cupin_sf"/>
</dbReference>
<dbReference type="PIRSF" id="PIRSF001480">
    <property type="entry name" value="Mannose-6-phosphate_isomerase"/>
    <property type="match status" value="1"/>
</dbReference>
<evidence type="ECO:0000256" key="13">
    <source>
        <dbReference type="PIRSR" id="PIRSR001480-1"/>
    </source>
</evidence>
<evidence type="ECO:0000256" key="10">
    <source>
        <dbReference type="ARBA" id="ARBA00029741"/>
    </source>
</evidence>
<dbReference type="Pfam" id="PF21621">
    <property type="entry name" value="MPI_cupin_dom"/>
    <property type="match status" value="1"/>
</dbReference>
<dbReference type="CDD" id="cd07011">
    <property type="entry name" value="cupin_PMI_type_I_N"/>
    <property type="match status" value="1"/>
</dbReference>
<comment type="similarity">
    <text evidence="3">Belongs to the mannose-6-phosphate isomerase type 1 family.</text>
</comment>
<dbReference type="PRINTS" id="PR00714">
    <property type="entry name" value="MAN6PISMRASE"/>
</dbReference>
<evidence type="ECO:0000256" key="6">
    <source>
        <dbReference type="ARBA" id="ARBA00022490"/>
    </source>
</evidence>
<dbReference type="InterPro" id="IPR049071">
    <property type="entry name" value="MPI_cupin_dom"/>
</dbReference>
<dbReference type="NCBIfam" id="NF011710">
    <property type="entry name" value="PRK15131.1"/>
    <property type="match status" value="1"/>
</dbReference>
<feature type="binding site" evidence="14">
    <location>
        <position position="134"/>
    </location>
    <ligand>
        <name>Zn(2+)</name>
        <dbReference type="ChEBI" id="CHEBI:29105"/>
    </ligand>
</feature>
<evidence type="ECO:0000259" key="16">
    <source>
        <dbReference type="Pfam" id="PF20512"/>
    </source>
</evidence>
<dbReference type="Pfam" id="PF20512">
    <property type="entry name" value="PMI_typeI_hel"/>
    <property type="match status" value="1"/>
</dbReference>
<feature type="binding site" evidence="14">
    <location>
        <position position="255"/>
    </location>
    <ligand>
        <name>Zn(2+)</name>
        <dbReference type="ChEBI" id="CHEBI:29105"/>
    </ligand>
</feature>
<feature type="binding site" evidence="14">
    <location>
        <position position="99"/>
    </location>
    <ligand>
        <name>Zn(2+)</name>
        <dbReference type="ChEBI" id="CHEBI:29105"/>
    </ligand>
</feature>
<feature type="domain" description="Mannose-6-phosphate isomerase cupin" evidence="17">
    <location>
        <begin position="312"/>
        <end position="389"/>
    </location>
</feature>
<dbReference type="PATRIC" id="fig|718251.5.peg.1597"/>
<keyword evidence="8 14" id="KW-0862">Zinc</keyword>
<dbReference type="GO" id="GO:0005975">
    <property type="term" value="P:carbohydrate metabolic process"/>
    <property type="evidence" value="ECO:0007669"/>
    <property type="project" value="InterPro"/>
</dbReference>
<evidence type="ECO:0000313" key="18">
    <source>
        <dbReference type="EMBL" id="ADM41652.1"/>
    </source>
</evidence>
<dbReference type="Pfam" id="PF20511">
    <property type="entry name" value="PMI_typeI_cat"/>
    <property type="match status" value="1"/>
</dbReference>
<keyword evidence="7 14" id="KW-0479">Metal-binding</keyword>
<evidence type="ECO:0000313" key="19">
    <source>
        <dbReference type="Proteomes" id="UP000002230"/>
    </source>
</evidence>
<evidence type="ECO:0000256" key="8">
    <source>
        <dbReference type="ARBA" id="ARBA00022833"/>
    </source>
</evidence>
<accession>A0A0H3DSU3</accession>
<feature type="binding site" evidence="14">
    <location>
        <position position="97"/>
    </location>
    <ligand>
        <name>Zn(2+)</name>
        <dbReference type="ChEBI" id="CHEBI:29105"/>
    </ligand>
</feature>
<dbReference type="EC" id="5.3.1.8" evidence="4"/>
<evidence type="ECO:0000259" key="15">
    <source>
        <dbReference type="Pfam" id="PF20511"/>
    </source>
</evidence>
<dbReference type="Proteomes" id="UP000002230">
    <property type="component" value="Chromosome"/>
</dbReference>
<dbReference type="PANTHER" id="PTHR10309">
    <property type="entry name" value="MANNOSE-6-PHOSPHATE ISOMERASE"/>
    <property type="match status" value="1"/>
</dbReference>
<keyword evidence="6" id="KW-0963">Cytoplasm</keyword>
<evidence type="ECO:0000259" key="17">
    <source>
        <dbReference type="Pfam" id="PF21621"/>
    </source>
</evidence>
<feature type="active site" evidence="13">
    <location>
        <position position="274"/>
    </location>
</feature>
<dbReference type="InterPro" id="IPR014710">
    <property type="entry name" value="RmlC-like_jellyroll"/>
</dbReference>
<protein>
    <recommendedName>
        <fullName evidence="5">Mannose-6-phosphate isomerase</fullName>
        <ecNumber evidence="4">5.3.1.8</ecNumber>
    </recommendedName>
    <alternativeName>
        <fullName evidence="10">Phosphohexomutase</fullName>
    </alternativeName>
    <alternativeName>
        <fullName evidence="11">Phosphomannose isomerase</fullName>
    </alternativeName>
</protein>
<dbReference type="InterPro" id="IPR018050">
    <property type="entry name" value="Pmannose_isomerase-type1_CS"/>
</dbReference>
<dbReference type="AlphaFoldDB" id="A0A0H3DSU3"/>
<reference evidence="18 19" key="2">
    <citation type="journal article" date="2011" name="BMC Immunol.">
        <title>Comparison of static immersion and intravenous injection systems for exposure of zebrafish embryos to the natural pathogen Edwardsiella tarda.</title>
        <authorList>
            <person name="van Soest J.J."/>
            <person name="Stockhammer O.W."/>
            <person name="Ordas A."/>
            <person name="Bloemberg G.V."/>
            <person name="Spaink H.P."/>
            <person name="Meijer A.H."/>
        </authorList>
    </citation>
    <scope>NUCLEOTIDE SEQUENCE [LARGE SCALE GENOMIC DNA]</scope>
    <source>
        <strain evidence="18 19">FL6-60</strain>
    </source>
</reference>
<dbReference type="NCBIfam" id="TIGR00218">
    <property type="entry name" value="manA"/>
    <property type="match status" value="1"/>
</dbReference>
<evidence type="ECO:0000256" key="4">
    <source>
        <dbReference type="ARBA" id="ARBA00011956"/>
    </source>
</evidence>
<proteinExistence type="inferred from homology"/>
<dbReference type="KEGG" id="etd:ETAF_1544"/>
<evidence type="ECO:0000256" key="2">
    <source>
        <dbReference type="ARBA" id="ARBA00004496"/>
    </source>
</evidence>
<dbReference type="PANTHER" id="PTHR10309:SF0">
    <property type="entry name" value="MANNOSE-6-PHOSPHATE ISOMERASE"/>
    <property type="match status" value="1"/>
</dbReference>
<comment type="function">
    <text evidence="12">Involved in the conversion of glucose to GDP-L-fucose, which can be converted to L-fucose, a capsular polysaccharide.</text>
</comment>
<sequence>MQKMINAIQHYAWGSHDALSNLYGIANPDNQPMAELWMGAHPLNSSRVQDAHGAEQSLRDHIAADPRAQLGDAVARRFGELPFLFKVLCAAQPLSIQVHPNKRAAEAGFAREEAAGIALNAPNRNYKDANHKPELVYALTPFAAMNGFREFDQIAALLQSLADAHPDIAGFIAHPNADTLRTLFANLLNMQGEEKAHALRRLREEMAHQQGVVWDTLRTIAPIYPDDSGLFSPLLLNVIALAPGQAMFLDAETPHAYLHGVGLEVMANSDNVLRAGLTPKYIDVAELLANVRFVAKPRDTLLTAPCTSGAERRFPVPVADFAFAVHTLSAQPQPLHQESAAVLFCIRGEARLQQGAQTLILRAGESCYLSAADRQVSVTGHGELARVFNQLD</sequence>
<name>A0A0H3DSU3_EDWTF</name>
<dbReference type="HOGENOM" id="CLU_026967_1_0_6"/>
<evidence type="ECO:0000256" key="3">
    <source>
        <dbReference type="ARBA" id="ARBA00010772"/>
    </source>
</evidence>
<dbReference type="InterPro" id="IPR001250">
    <property type="entry name" value="Man6P_Isoase-1"/>
</dbReference>
<evidence type="ECO:0000256" key="7">
    <source>
        <dbReference type="ARBA" id="ARBA00022723"/>
    </source>
</evidence>